<evidence type="ECO:0000256" key="6">
    <source>
        <dbReference type="ARBA" id="ARBA00022918"/>
    </source>
</evidence>
<dbReference type="InterPro" id="IPR043502">
    <property type="entry name" value="DNA/RNA_pol_sf"/>
</dbReference>
<dbReference type="GO" id="GO:0003964">
    <property type="term" value="F:RNA-directed DNA polymerase activity"/>
    <property type="evidence" value="ECO:0007669"/>
    <property type="project" value="UniProtKB-KW"/>
</dbReference>
<keyword evidence="9" id="KW-1185">Reference proteome</keyword>
<gene>
    <name evidence="8" type="ORF">CCAM_LOCUS10974</name>
</gene>
<dbReference type="GO" id="GO:0016787">
    <property type="term" value="F:hydrolase activity"/>
    <property type="evidence" value="ECO:0007669"/>
    <property type="project" value="UniProtKB-KW"/>
</dbReference>
<keyword evidence="4" id="KW-0255">Endonuclease</keyword>
<evidence type="ECO:0000256" key="4">
    <source>
        <dbReference type="ARBA" id="ARBA00022759"/>
    </source>
</evidence>
<dbReference type="Proteomes" id="UP000595140">
    <property type="component" value="Unassembled WGS sequence"/>
</dbReference>
<dbReference type="AlphaFoldDB" id="A0A484KX06"/>
<evidence type="ECO:0000259" key="7">
    <source>
        <dbReference type="Pfam" id="PF17917"/>
    </source>
</evidence>
<evidence type="ECO:0000256" key="1">
    <source>
        <dbReference type="ARBA" id="ARBA00022679"/>
    </source>
</evidence>
<evidence type="ECO:0000256" key="5">
    <source>
        <dbReference type="ARBA" id="ARBA00022801"/>
    </source>
</evidence>
<dbReference type="PANTHER" id="PTHR48475">
    <property type="entry name" value="RIBONUCLEASE H"/>
    <property type="match status" value="1"/>
</dbReference>
<sequence>MVRVASDISHQSGHWSPLDLAKRSVRRTLHEHPVYYTAKTLRGAELRYSVAEKTVLAVVSTVQRLTPYFQAHPVQVLSQQPIGALLKSPNAPSRMSKWAVFLGAFQIEFRPRPAIKGQALADFVVECTAREEASPEEPEAYDWWIVFTDGSSAAKNSGVEW</sequence>
<dbReference type="SUPFAM" id="SSF56672">
    <property type="entry name" value="DNA/RNA polymerases"/>
    <property type="match status" value="1"/>
</dbReference>
<organism evidence="8 9">
    <name type="scientific">Cuscuta campestris</name>
    <dbReference type="NCBI Taxonomy" id="132261"/>
    <lineage>
        <taxon>Eukaryota</taxon>
        <taxon>Viridiplantae</taxon>
        <taxon>Streptophyta</taxon>
        <taxon>Embryophyta</taxon>
        <taxon>Tracheophyta</taxon>
        <taxon>Spermatophyta</taxon>
        <taxon>Magnoliopsida</taxon>
        <taxon>eudicotyledons</taxon>
        <taxon>Gunneridae</taxon>
        <taxon>Pentapetalae</taxon>
        <taxon>asterids</taxon>
        <taxon>lamiids</taxon>
        <taxon>Solanales</taxon>
        <taxon>Convolvulaceae</taxon>
        <taxon>Cuscuteae</taxon>
        <taxon>Cuscuta</taxon>
        <taxon>Cuscuta subgen. Grammica</taxon>
        <taxon>Cuscuta sect. Cleistogrammica</taxon>
    </lineage>
</organism>
<evidence type="ECO:0000256" key="2">
    <source>
        <dbReference type="ARBA" id="ARBA00022695"/>
    </source>
</evidence>
<feature type="domain" description="Reverse transcriptase RNase H-like" evidence="7">
    <location>
        <begin position="30"/>
        <end position="105"/>
    </location>
</feature>
<proteinExistence type="predicted"/>
<evidence type="ECO:0000256" key="3">
    <source>
        <dbReference type="ARBA" id="ARBA00022722"/>
    </source>
</evidence>
<dbReference type="OrthoDB" id="1730907at2759"/>
<dbReference type="PANTHER" id="PTHR48475:SF2">
    <property type="entry name" value="RIBONUCLEASE H"/>
    <property type="match status" value="1"/>
</dbReference>
<evidence type="ECO:0000313" key="9">
    <source>
        <dbReference type="Proteomes" id="UP000595140"/>
    </source>
</evidence>
<keyword evidence="1" id="KW-0808">Transferase</keyword>
<keyword evidence="6" id="KW-0695">RNA-directed DNA polymerase</keyword>
<keyword evidence="3" id="KW-0540">Nuclease</keyword>
<dbReference type="Pfam" id="PF17917">
    <property type="entry name" value="RT_RNaseH"/>
    <property type="match status" value="1"/>
</dbReference>
<name>A0A484KX06_9ASTE</name>
<dbReference type="EMBL" id="OOIL02000779">
    <property type="protein sequence ID" value="VFQ69198.1"/>
    <property type="molecule type" value="Genomic_DNA"/>
</dbReference>
<keyword evidence="2" id="KW-0548">Nucleotidyltransferase</keyword>
<dbReference type="GO" id="GO:0004519">
    <property type="term" value="F:endonuclease activity"/>
    <property type="evidence" value="ECO:0007669"/>
    <property type="project" value="UniProtKB-KW"/>
</dbReference>
<dbReference type="InterPro" id="IPR041373">
    <property type="entry name" value="RT_RNaseH"/>
</dbReference>
<evidence type="ECO:0000313" key="8">
    <source>
        <dbReference type="EMBL" id="VFQ69198.1"/>
    </source>
</evidence>
<reference evidence="8 9" key="1">
    <citation type="submission" date="2018-04" db="EMBL/GenBank/DDBJ databases">
        <authorList>
            <person name="Vogel A."/>
        </authorList>
    </citation>
    <scope>NUCLEOTIDE SEQUENCE [LARGE SCALE GENOMIC DNA]</scope>
</reference>
<protein>
    <recommendedName>
        <fullName evidence="7">Reverse transcriptase RNase H-like domain-containing protein</fullName>
    </recommendedName>
</protein>
<accession>A0A484KX06</accession>
<keyword evidence="5" id="KW-0378">Hydrolase</keyword>